<dbReference type="InterPro" id="IPR016181">
    <property type="entry name" value="Acyl_CoA_acyltransferase"/>
</dbReference>
<gene>
    <name evidence="2" type="ORF">AVDCRST_MAG69-1395</name>
</gene>
<dbReference type="InterPro" id="IPR000182">
    <property type="entry name" value="GNAT_dom"/>
</dbReference>
<dbReference type="NCBIfam" id="TIGR01575">
    <property type="entry name" value="rimI"/>
    <property type="match status" value="1"/>
</dbReference>
<dbReference type="CDD" id="cd04301">
    <property type="entry name" value="NAT_SF"/>
    <property type="match status" value="1"/>
</dbReference>
<name>A0A6J4S7N2_9ACTN</name>
<dbReference type="Gene3D" id="3.40.630.30">
    <property type="match status" value="1"/>
</dbReference>
<dbReference type="PROSITE" id="PS51186">
    <property type="entry name" value="GNAT"/>
    <property type="match status" value="1"/>
</dbReference>
<sequence>MNGGSEITVRRLAYADLTRVVAIERRAFPAPWSLPMFLMELSRAGGISLAAEEDGDVVGYLVCSRFDEDWHVMNVAVAGHRRRQGVARLLMTTLLERIGDPGARLTLEVRVSNTAARALYESLGFLGAGTRRRYYSDNGEDALVMWRTPATLRGSLEGIPAVDPRWAGIRPA</sequence>
<dbReference type="Pfam" id="PF00583">
    <property type="entry name" value="Acetyltransf_1"/>
    <property type="match status" value="1"/>
</dbReference>
<dbReference type="EMBL" id="CADCVP010000150">
    <property type="protein sequence ID" value="CAA9491886.1"/>
    <property type="molecule type" value="Genomic_DNA"/>
</dbReference>
<dbReference type="EC" id="2.3.1.128" evidence="2"/>
<feature type="domain" description="N-acetyltransferase" evidence="1">
    <location>
        <begin position="7"/>
        <end position="150"/>
    </location>
</feature>
<keyword evidence="2" id="KW-0808">Transferase</keyword>
<dbReference type="InterPro" id="IPR006464">
    <property type="entry name" value="AcTrfase_RimI/Ard1"/>
</dbReference>
<reference evidence="2" key="1">
    <citation type="submission" date="2020-02" db="EMBL/GenBank/DDBJ databases">
        <authorList>
            <person name="Meier V. D."/>
        </authorList>
    </citation>
    <scope>NUCLEOTIDE SEQUENCE</scope>
    <source>
        <strain evidence="2">AVDCRST_MAG69</strain>
    </source>
</reference>
<dbReference type="SUPFAM" id="SSF55729">
    <property type="entry name" value="Acyl-CoA N-acyltransferases (Nat)"/>
    <property type="match status" value="1"/>
</dbReference>
<evidence type="ECO:0000259" key="1">
    <source>
        <dbReference type="PROSITE" id="PS51186"/>
    </source>
</evidence>
<dbReference type="GO" id="GO:0008999">
    <property type="term" value="F:protein-N-terminal-alanine acetyltransferase activity"/>
    <property type="evidence" value="ECO:0007669"/>
    <property type="project" value="TreeGrafter"/>
</dbReference>
<accession>A0A6J4S7N2</accession>
<proteinExistence type="predicted"/>
<protein>
    <submittedName>
        <fullName evidence="2">Ribosomal-protein-S18p-alanine acetyltransferase</fullName>
        <ecNumber evidence="2">2.3.1.128</ecNumber>
    </submittedName>
</protein>
<dbReference type="InterPro" id="IPR050276">
    <property type="entry name" value="MshD_Acetyltransferase"/>
</dbReference>
<evidence type="ECO:0000313" key="2">
    <source>
        <dbReference type="EMBL" id="CAA9491886.1"/>
    </source>
</evidence>
<dbReference type="AlphaFoldDB" id="A0A6J4S7N2"/>
<dbReference type="PANTHER" id="PTHR43617">
    <property type="entry name" value="L-AMINO ACID N-ACETYLTRANSFERASE"/>
    <property type="match status" value="1"/>
</dbReference>
<dbReference type="PANTHER" id="PTHR43617:SF35">
    <property type="entry name" value="[RIBOSOMAL PROTEIN BS18]-ALANINE N-ACETYLTRANSFERASE"/>
    <property type="match status" value="1"/>
</dbReference>
<organism evidence="2">
    <name type="scientific">uncultured Solirubrobacteraceae bacterium</name>
    <dbReference type="NCBI Taxonomy" id="1162706"/>
    <lineage>
        <taxon>Bacteria</taxon>
        <taxon>Bacillati</taxon>
        <taxon>Actinomycetota</taxon>
        <taxon>Thermoleophilia</taxon>
        <taxon>Solirubrobacterales</taxon>
        <taxon>Solirubrobacteraceae</taxon>
        <taxon>environmental samples</taxon>
    </lineage>
</organism>
<keyword evidence="2" id="KW-0012">Acyltransferase</keyword>